<feature type="transmembrane region" description="Helical" evidence="1">
    <location>
        <begin position="28"/>
        <end position="44"/>
    </location>
</feature>
<gene>
    <name evidence="2" type="ORF">EBB_20770</name>
</gene>
<dbReference type="RefSeq" id="WP_192395619.1">
    <property type="nucleotide sequence ID" value="NZ_CAJHIU010000003.1"/>
</dbReference>
<dbReference type="Proteomes" id="UP000641152">
    <property type="component" value="Unassembled WGS sequence"/>
</dbReference>
<evidence type="ECO:0000313" key="2">
    <source>
        <dbReference type="EMBL" id="MBD9362887.1"/>
    </source>
</evidence>
<keyword evidence="1" id="KW-0472">Membrane</keyword>
<feature type="transmembrane region" description="Helical" evidence="1">
    <location>
        <begin position="56"/>
        <end position="86"/>
    </location>
</feature>
<keyword evidence="1" id="KW-1133">Transmembrane helix</keyword>
<keyword evidence="1" id="KW-0812">Transmembrane</keyword>
<comment type="caution">
    <text evidence="2">The sequence shown here is derived from an EMBL/GenBank/DDBJ whole genome shotgun (WGS) entry which is preliminary data.</text>
</comment>
<proteinExistence type="predicted"/>
<accession>A0ABR9DLV0</accession>
<reference evidence="2 3" key="1">
    <citation type="submission" date="2020-09" db="EMBL/GenBank/DDBJ databases">
        <title>Methylomonas albis sp. nov. and Methylomonas fluvii sp. nov.: Two cold-adapted methanotrophs from the River Elbe and an amended description of Methylovulum psychrotolerans strain Eb1.</title>
        <authorList>
            <person name="Bussmann I.K."/>
            <person name="Klings K.-W."/>
            <person name="Warnstedt J."/>
            <person name="Hoppert M."/>
            <person name="Saborowski A."/>
            <person name="Horn F."/>
            <person name="Liebner S."/>
        </authorList>
    </citation>
    <scope>NUCLEOTIDE SEQUENCE [LARGE SCALE GENOMIC DNA]</scope>
    <source>
        <strain evidence="2 3">EbB</strain>
    </source>
</reference>
<keyword evidence="3" id="KW-1185">Reference proteome</keyword>
<name>A0ABR9DLV0_9GAMM</name>
<sequence length="244" mass="27750">MKFIIWLITVLLAPVGWTAINNTSLRGVAWIALFMPLLLGVFLLNNQEEKSKKFLWAFVFLLGLEASFLLVYSYIFAGISLFFVVVKILINDIDNKSINKSSVPPVNALLISILAFFTLWGMGNYMGICFKELRYISDEQKIRIAVADFLKNRKNNLTNHDAKSGEFYKDVDDFLRINKNCCSVSGSAFFGDEWLEWANRLCGNLSDYVYVSEPNMYKDKPMIPDNSIYIIAVTNCGNTRKPSS</sequence>
<feature type="transmembrane region" description="Helical" evidence="1">
    <location>
        <begin position="106"/>
        <end position="126"/>
    </location>
</feature>
<dbReference type="EMBL" id="JACXST010000003">
    <property type="protein sequence ID" value="MBD9362887.1"/>
    <property type="molecule type" value="Genomic_DNA"/>
</dbReference>
<protein>
    <submittedName>
        <fullName evidence="2">Uncharacterized protein</fullName>
    </submittedName>
</protein>
<organism evidence="2 3">
    <name type="scientific">Methylomonas fluvii</name>
    <dbReference type="NCBI Taxonomy" id="1854564"/>
    <lineage>
        <taxon>Bacteria</taxon>
        <taxon>Pseudomonadati</taxon>
        <taxon>Pseudomonadota</taxon>
        <taxon>Gammaproteobacteria</taxon>
        <taxon>Methylococcales</taxon>
        <taxon>Methylococcaceae</taxon>
        <taxon>Methylomonas</taxon>
    </lineage>
</organism>
<evidence type="ECO:0000256" key="1">
    <source>
        <dbReference type="SAM" id="Phobius"/>
    </source>
</evidence>
<evidence type="ECO:0000313" key="3">
    <source>
        <dbReference type="Proteomes" id="UP000641152"/>
    </source>
</evidence>